<proteinExistence type="predicted"/>
<feature type="domain" description="RING-type" evidence="10">
    <location>
        <begin position="231"/>
        <end position="273"/>
    </location>
</feature>
<sequence>MQENMYSHQPQPAIESDDVRRAPGGFPPYVLPGESPSSLAPPNFDGLFSPIQNMSALQRESDQTFDTYTYVSPGESPSSLAPPNFDSLLPPLQNMSALQRETDQTFDTYTYPSWAAAGTPSTRDGWGTRTMYPHQILGIPTISAQMYRQGNVEVQERNNLPNHEVAWNWFQENESMILEDMRTVWGEEHVETEWGRENVNRVGGLSEKLILKYLKTRDCCTVNNDGNLKICVVCQDDLCQENSTVGELDCGHEYHAACIRQWLQQKNICPLCKAIALHCL</sequence>
<feature type="compositionally biased region" description="Polar residues" evidence="9">
    <location>
        <begin position="67"/>
        <end position="81"/>
    </location>
</feature>
<dbReference type="SMART" id="SM00184">
    <property type="entry name" value="RING"/>
    <property type="match status" value="1"/>
</dbReference>
<dbReference type="EC" id="2.3.2.27" evidence="2"/>
<dbReference type="OrthoDB" id="912690at2759"/>
<evidence type="ECO:0000256" key="4">
    <source>
        <dbReference type="ARBA" id="ARBA00022723"/>
    </source>
</evidence>
<evidence type="ECO:0000313" key="12">
    <source>
        <dbReference type="RefSeq" id="XP_011074236.1"/>
    </source>
</evidence>
<feature type="region of interest" description="Disordered" evidence="9">
    <location>
        <begin position="67"/>
        <end position="88"/>
    </location>
</feature>
<dbReference type="RefSeq" id="XP_011074236.1">
    <property type="nucleotide sequence ID" value="XM_011075934.1"/>
</dbReference>
<accession>A0A6I9SVE5</accession>
<dbReference type="KEGG" id="sind:105159002"/>
<evidence type="ECO:0000256" key="5">
    <source>
        <dbReference type="ARBA" id="ARBA00022771"/>
    </source>
</evidence>
<evidence type="ECO:0000256" key="9">
    <source>
        <dbReference type="SAM" id="MobiDB-lite"/>
    </source>
</evidence>
<evidence type="ECO:0000256" key="7">
    <source>
        <dbReference type="ARBA" id="ARBA00022833"/>
    </source>
</evidence>
<dbReference type="PANTHER" id="PTHR22937:SF163">
    <property type="entry name" value="RING-TYPE E3 UBIQUITIN TRANSFERASE"/>
    <property type="match status" value="1"/>
</dbReference>
<evidence type="ECO:0000256" key="1">
    <source>
        <dbReference type="ARBA" id="ARBA00000900"/>
    </source>
</evidence>
<keyword evidence="3" id="KW-0808">Transferase</keyword>
<dbReference type="PANTHER" id="PTHR22937">
    <property type="entry name" value="E3 UBIQUITIN-PROTEIN LIGASE RNF165"/>
    <property type="match status" value="1"/>
</dbReference>
<evidence type="ECO:0000259" key="10">
    <source>
        <dbReference type="PROSITE" id="PS50089"/>
    </source>
</evidence>
<dbReference type="InParanoid" id="A0A6I9SVE5"/>
<organism evidence="11 12">
    <name type="scientific">Sesamum indicum</name>
    <name type="common">Oriental sesame</name>
    <name type="synonym">Sesamum orientale</name>
    <dbReference type="NCBI Taxonomy" id="4182"/>
    <lineage>
        <taxon>Eukaryota</taxon>
        <taxon>Viridiplantae</taxon>
        <taxon>Streptophyta</taxon>
        <taxon>Embryophyta</taxon>
        <taxon>Tracheophyta</taxon>
        <taxon>Spermatophyta</taxon>
        <taxon>Magnoliopsida</taxon>
        <taxon>eudicotyledons</taxon>
        <taxon>Gunneridae</taxon>
        <taxon>Pentapetalae</taxon>
        <taxon>asterids</taxon>
        <taxon>lamiids</taxon>
        <taxon>Lamiales</taxon>
        <taxon>Pedaliaceae</taxon>
        <taxon>Sesamum</taxon>
    </lineage>
</organism>
<reference evidence="12" key="1">
    <citation type="submission" date="2025-08" db="UniProtKB">
        <authorList>
            <consortium name="RefSeq"/>
        </authorList>
    </citation>
    <scope>IDENTIFICATION</scope>
</reference>
<feature type="compositionally biased region" description="Polar residues" evidence="9">
    <location>
        <begin position="1"/>
        <end position="10"/>
    </location>
</feature>
<keyword evidence="5 8" id="KW-0863">Zinc-finger</keyword>
<keyword evidence="6" id="KW-0833">Ubl conjugation pathway</keyword>
<dbReference type="Gene3D" id="3.30.40.10">
    <property type="entry name" value="Zinc/RING finger domain, C3HC4 (zinc finger)"/>
    <property type="match status" value="1"/>
</dbReference>
<protein>
    <recommendedName>
        <fullName evidence="2">RING-type E3 ubiquitin transferase</fullName>
        <ecNumber evidence="2">2.3.2.27</ecNumber>
    </recommendedName>
</protein>
<keyword evidence="7" id="KW-0862">Zinc</keyword>
<dbReference type="AlphaFoldDB" id="A0A6I9SVE5"/>
<evidence type="ECO:0000256" key="6">
    <source>
        <dbReference type="ARBA" id="ARBA00022786"/>
    </source>
</evidence>
<dbReference type="GO" id="GO:0008270">
    <property type="term" value="F:zinc ion binding"/>
    <property type="evidence" value="ECO:0007669"/>
    <property type="project" value="UniProtKB-KW"/>
</dbReference>
<dbReference type="Proteomes" id="UP000504604">
    <property type="component" value="Linkage group LG3"/>
</dbReference>
<keyword evidence="11" id="KW-1185">Reference proteome</keyword>
<dbReference type="PROSITE" id="PS50089">
    <property type="entry name" value="ZF_RING_2"/>
    <property type="match status" value="1"/>
</dbReference>
<evidence type="ECO:0000256" key="8">
    <source>
        <dbReference type="PROSITE-ProRule" id="PRU00175"/>
    </source>
</evidence>
<feature type="region of interest" description="Disordered" evidence="9">
    <location>
        <begin position="1"/>
        <end position="45"/>
    </location>
</feature>
<dbReference type="GeneID" id="105159002"/>
<evidence type="ECO:0000313" key="11">
    <source>
        <dbReference type="Proteomes" id="UP000504604"/>
    </source>
</evidence>
<name>A0A6I9SVE5_SESIN</name>
<evidence type="ECO:0000256" key="2">
    <source>
        <dbReference type="ARBA" id="ARBA00012483"/>
    </source>
</evidence>
<dbReference type="InterPro" id="IPR001841">
    <property type="entry name" value="Znf_RING"/>
</dbReference>
<gene>
    <name evidence="12" type="primary">LOC105159002</name>
</gene>
<dbReference type="InterPro" id="IPR013083">
    <property type="entry name" value="Znf_RING/FYVE/PHD"/>
</dbReference>
<dbReference type="GO" id="GO:0061630">
    <property type="term" value="F:ubiquitin protein ligase activity"/>
    <property type="evidence" value="ECO:0007669"/>
    <property type="project" value="UniProtKB-EC"/>
</dbReference>
<dbReference type="Pfam" id="PF13639">
    <property type="entry name" value="zf-RING_2"/>
    <property type="match status" value="1"/>
</dbReference>
<keyword evidence="4" id="KW-0479">Metal-binding</keyword>
<dbReference type="SUPFAM" id="SSF57850">
    <property type="entry name" value="RING/U-box"/>
    <property type="match status" value="1"/>
</dbReference>
<dbReference type="InterPro" id="IPR045191">
    <property type="entry name" value="MBR1/2-like"/>
</dbReference>
<comment type="catalytic activity">
    <reaction evidence="1">
        <text>S-ubiquitinyl-[E2 ubiquitin-conjugating enzyme]-L-cysteine + [acceptor protein]-L-lysine = [E2 ubiquitin-conjugating enzyme]-L-cysteine + N(6)-ubiquitinyl-[acceptor protein]-L-lysine.</text>
        <dbReference type="EC" id="2.3.2.27"/>
    </reaction>
</comment>
<evidence type="ECO:0000256" key="3">
    <source>
        <dbReference type="ARBA" id="ARBA00022679"/>
    </source>
</evidence>